<name>A0ABV3DBS9_9ACTN</name>
<evidence type="ECO:0000313" key="1">
    <source>
        <dbReference type="EMBL" id="MEU8133201.1"/>
    </source>
</evidence>
<dbReference type="SUPFAM" id="SSF48452">
    <property type="entry name" value="TPR-like"/>
    <property type="match status" value="1"/>
</dbReference>
<dbReference type="RefSeq" id="WP_358350284.1">
    <property type="nucleotide sequence ID" value="NZ_JBEZFP010000012.1"/>
</dbReference>
<evidence type="ECO:0008006" key="3">
    <source>
        <dbReference type="Google" id="ProtNLM"/>
    </source>
</evidence>
<dbReference type="InterPro" id="IPR011990">
    <property type="entry name" value="TPR-like_helical_dom_sf"/>
</dbReference>
<protein>
    <recommendedName>
        <fullName evidence="3">Transcriptional regulator</fullName>
    </recommendedName>
</protein>
<dbReference type="Gene3D" id="1.25.40.10">
    <property type="entry name" value="Tetratricopeptide repeat domain"/>
    <property type="match status" value="1"/>
</dbReference>
<dbReference type="EMBL" id="JBEZFP010000012">
    <property type="protein sequence ID" value="MEU8133201.1"/>
    <property type="molecule type" value="Genomic_DNA"/>
</dbReference>
<proteinExistence type="predicted"/>
<comment type="caution">
    <text evidence="1">The sequence shown here is derived from an EMBL/GenBank/DDBJ whole genome shotgun (WGS) entry which is preliminary data.</text>
</comment>
<keyword evidence="2" id="KW-1185">Reference proteome</keyword>
<dbReference type="Proteomes" id="UP001551482">
    <property type="component" value="Unassembled WGS sequence"/>
</dbReference>
<gene>
    <name evidence="1" type="ORF">AB0C36_06795</name>
</gene>
<sequence>MSGTSIADVMPRLLVKPEMIAACQRRDFSVVFAVIKSSGISASAIARACELTPNRVSDVINSRHAIEKLAVIERIADGIRIPGRMLGLADRAWEGALPDASSGSGVSLVWDPRQVTDMVRRYTRSDLVMDRRTAAVAVLAGSLGPTLVESLERWLRDDPKEQWSGRARGVGEDEVSQLEHAARVFRQWDHQFGGGIHRKAVVGQLSEVADLLKVPHPRRIQRRLYAVMAELAGSAATMSWDCGMQKTAQDYYLMAVQSAKAAGDRPYGAKVLAGLARQYLYLDRANDALDIIRLARDGAQGHATPAVMSMLHTREAWAYAKLGRVEAFRRATATAEDTFANAVATDEPHWIAYYGEAEIAGVTGGRWLELARFDPKYAEPARRNITQAIETRGRTGLRSLALDRIGLAEVLFIQGDHSAGVRAASGAMDVAEHTQSGRVVEQLRGLYGYTAARASYPGIRDLRDRMRDLLTA</sequence>
<accession>A0ABV3DBS9</accession>
<reference evidence="1 2" key="1">
    <citation type="submission" date="2024-06" db="EMBL/GenBank/DDBJ databases">
        <title>The Natural Products Discovery Center: Release of the First 8490 Sequenced Strains for Exploring Actinobacteria Biosynthetic Diversity.</title>
        <authorList>
            <person name="Kalkreuter E."/>
            <person name="Kautsar S.A."/>
            <person name="Yang D."/>
            <person name="Bader C.D."/>
            <person name="Teijaro C.N."/>
            <person name="Fluegel L."/>
            <person name="Davis C.M."/>
            <person name="Simpson J.R."/>
            <person name="Lauterbach L."/>
            <person name="Steele A.D."/>
            <person name="Gui C."/>
            <person name="Meng S."/>
            <person name="Li G."/>
            <person name="Viehrig K."/>
            <person name="Ye F."/>
            <person name="Su P."/>
            <person name="Kiefer A.F."/>
            <person name="Nichols A."/>
            <person name="Cepeda A.J."/>
            <person name="Yan W."/>
            <person name="Fan B."/>
            <person name="Jiang Y."/>
            <person name="Adhikari A."/>
            <person name="Zheng C.-J."/>
            <person name="Schuster L."/>
            <person name="Cowan T.M."/>
            <person name="Smanski M.J."/>
            <person name="Chevrette M.G."/>
            <person name="De Carvalho L.P.S."/>
            <person name="Shen B."/>
        </authorList>
    </citation>
    <scope>NUCLEOTIDE SEQUENCE [LARGE SCALE GENOMIC DNA]</scope>
    <source>
        <strain evidence="1 2">NPDC048946</strain>
    </source>
</reference>
<evidence type="ECO:0000313" key="2">
    <source>
        <dbReference type="Proteomes" id="UP001551482"/>
    </source>
</evidence>
<organism evidence="1 2">
    <name type="scientific">Streptodolium elevatio</name>
    <dbReference type="NCBI Taxonomy" id="3157996"/>
    <lineage>
        <taxon>Bacteria</taxon>
        <taxon>Bacillati</taxon>
        <taxon>Actinomycetota</taxon>
        <taxon>Actinomycetes</taxon>
        <taxon>Kitasatosporales</taxon>
        <taxon>Streptomycetaceae</taxon>
        <taxon>Streptodolium</taxon>
    </lineage>
</organism>